<dbReference type="GO" id="GO:0005654">
    <property type="term" value="C:nucleoplasm"/>
    <property type="evidence" value="ECO:0007669"/>
    <property type="project" value="UniProtKB-SubCell"/>
</dbReference>
<evidence type="ECO:0000256" key="2">
    <source>
        <dbReference type="ARBA" id="ARBA00012552"/>
    </source>
</evidence>
<keyword evidence="4" id="KW-0747">Spliceosome</keyword>
<evidence type="ECO:0000256" key="5">
    <source>
        <dbReference type="ARBA" id="ARBA00022741"/>
    </source>
</evidence>
<dbReference type="CDD" id="cd17935">
    <property type="entry name" value="EEXXQc_AQR"/>
    <property type="match status" value="1"/>
</dbReference>
<evidence type="ECO:0000313" key="21">
    <source>
        <dbReference type="Proteomes" id="UP000887565"/>
    </source>
</evidence>
<dbReference type="InterPro" id="IPR027417">
    <property type="entry name" value="P-loop_NTPase"/>
</dbReference>
<evidence type="ECO:0000259" key="19">
    <source>
        <dbReference type="Pfam" id="PF13086"/>
    </source>
</evidence>
<evidence type="ECO:0000256" key="1">
    <source>
        <dbReference type="ARBA" id="ARBA00004642"/>
    </source>
</evidence>
<dbReference type="Proteomes" id="UP000887565">
    <property type="component" value="Unplaced"/>
</dbReference>
<comment type="catalytic activity">
    <reaction evidence="13">
        <text>ATP + H2O = ADP + phosphate + H(+)</text>
        <dbReference type="Rhea" id="RHEA:13065"/>
        <dbReference type="ChEBI" id="CHEBI:15377"/>
        <dbReference type="ChEBI" id="CHEBI:15378"/>
        <dbReference type="ChEBI" id="CHEBI:30616"/>
        <dbReference type="ChEBI" id="CHEBI:43474"/>
        <dbReference type="ChEBI" id="CHEBI:456216"/>
        <dbReference type="EC" id="3.6.4.13"/>
    </reaction>
</comment>
<dbReference type="SUPFAM" id="SSF52540">
    <property type="entry name" value="P-loop containing nucleoside triphosphate hydrolases"/>
    <property type="match status" value="1"/>
</dbReference>
<dbReference type="EC" id="3.6.4.13" evidence="2"/>
<dbReference type="GO" id="GO:0005524">
    <property type="term" value="F:ATP binding"/>
    <property type="evidence" value="ECO:0007669"/>
    <property type="project" value="UniProtKB-KW"/>
</dbReference>
<evidence type="ECO:0000256" key="11">
    <source>
        <dbReference type="ARBA" id="ARBA00023187"/>
    </source>
</evidence>
<keyword evidence="11" id="KW-0508">mRNA splicing</keyword>
<evidence type="ECO:0000256" key="8">
    <source>
        <dbReference type="ARBA" id="ARBA00022840"/>
    </source>
</evidence>
<evidence type="ECO:0000256" key="13">
    <source>
        <dbReference type="ARBA" id="ARBA00047984"/>
    </source>
</evidence>
<dbReference type="InterPro" id="IPR045055">
    <property type="entry name" value="DNA2/NAM7-like"/>
</dbReference>
<evidence type="ECO:0000256" key="6">
    <source>
        <dbReference type="ARBA" id="ARBA00022801"/>
    </source>
</evidence>
<evidence type="ECO:0000256" key="4">
    <source>
        <dbReference type="ARBA" id="ARBA00022728"/>
    </source>
</evidence>
<evidence type="ECO:0000256" key="10">
    <source>
        <dbReference type="ARBA" id="ARBA00022990"/>
    </source>
</evidence>
<keyword evidence="8" id="KW-0067">ATP-binding</keyword>
<keyword evidence="6" id="KW-0378">Hydrolase</keyword>
<keyword evidence="7" id="KW-0347">Helicase</keyword>
<evidence type="ECO:0000256" key="9">
    <source>
        <dbReference type="ARBA" id="ARBA00022884"/>
    </source>
</evidence>
<dbReference type="GO" id="GO:0071013">
    <property type="term" value="C:catalytic step 2 spliceosome"/>
    <property type="evidence" value="ECO:0007669"/>
    <property type="project" value="TreeGrafter"/>
</dbReference>
<evidence type="ECO:0000256" key="15">
    <source>
        <dbReference type="ARBA" id="ARBA00061244"/>
    </source>
</evidence>
<evidence type="ECO:0000259" key="20">
    <source>
        <dbReference type="Pfam" id="PF13087"/>
    </source>
</evidence>
<comment type="function">
    <text evidence="14">Involved in pre-mRNA splicing as component of the spliceosome. Intron-binding spliceosomal protein required to link pre-mRNA splicing and snoRNP (small nucleolar ribonucleoprotein) biogenesis. Plays a key role in position-dependent assembly of intron-encoded box C/D small snoRNP, splicing being required for snoRNP assembly. May act by helping the folding of the snoRNA sequence. Binds to intron of pre-mRNAs in a sequence-independent manner, contacting the region between snoRNA and the branchpoint of introns (40 nucleotides upstream of the branchpoint) during the late stages of splicing. Has ATP-dependent RNA helicase activity and can unwind double-stranded RNA molecules with a 3' overhang (in vitro).</text>
</comment>
<evidence type="ECO:0000256" key="3">
    <source>
        <dbReference type="ARBA" id="ARBA00022664"/>
    </source>
</evidence>
<keyword evidence="10" id="KW-0007">Acetylation</keyword>
<dbReference type="CDD" id="cd18808">
    <property type="entry name" value="SF1_C_Upf1"/>
    <property type="match status" value="1"/>
</dbReference>
<dbReference type="GO" id="GO:0016787">
    <property type="term" value="F:hydrolase activity"/>
    <property type="evidence" value="ECO:0007669"/>
    <property type="project" value="UniProtKB-KW"/>
</dbReference>
<evidence type="ECO:0000256" key="18">
    <source>
        <dbReference type="ARBA" id="ARBA00083796"/>
    </source>
</evidence>
<evidence type="ECO:0000256" key="16">
    <source>
        <dbReference type="ARBA" id="ARBA00063921"/>
    </source>
</evidence>
<dbReference type="Pfam" id="PF13086">
    <property type="entry name" value="AAA_11"/>
    <property type="match status" value="1"/>
</dbReference>
<dbReference type="GO" id="GO:0003724">
    <property type="term" value="F:RNA helicase activity"/>
    <property type="evidence" value="ECO:0007669"/>
    <property type="project" value="UniProtKB-EC"/>
</dbReference>
<name>A0A915ITY5_ROMCU</name>
<comment type="similarity">
    <text evidence="15">Belongs to the CWF11 family.</text>
</comment>
<evidence type="ECO:0000256" key="12">
    <source>
        <dbReference type="ARBA" id="ARBA00023242"/>
    </source>
</evidence>
<dbReference type="GO" id="GO:0003729">
    <property type="term" value="F:mRNA binding"/>
    <property type="evidence" value="ECO:0007669"/>
    <property type="project" value="TreeGrafter"/>
</dbReference>
<dbReference type="InterPro" id="IPR041679">
    <property type="entry name" value="DNA2/NAM7-like_C"/>
</dbReference>
<dbReference type="GO" id="GO:0008380">
    <property type="term" value="P:RNA splicing"/>
    <property type="evidence" value="ECO:0007669"/>
    <property type="project" value="UniProtKB-KW"/>
</dbReference>
<keyword evidence="9" id="KW-0694">RNA-binding</keyword>
<dbReference type="PANTHER" id="PTHR10887">
    <property type="entry name" value="DNA2/NAM7 HELICASE FAMILY"/>
    <property type="match status" value="1"/>
</dbReference>
<dbReference type="GO" id="GO:0006397">
    <property type="term" value="P:mRNA processing"/>
    <property type="evidence" value="ECO:0007669"/>
    <property type="project" value="UniProtKB-KW"/>
</dbReference>
<dbReference type="FunFam" id="3.40.50.300:FF:003210">
    <property type="entry name" value="RNA helicase aquarius"/>
    <property type="match status" value="1"/>
</dbReference>
<dbReference type="FunFam" id="3.40.50.300:FF:000396">
    <property type="entry name" value="RNA helicase aquarius"/>
    <property type="match status" value="1"/>
</dbReference>
<dbReference type="Gene3D" id="3.40.50.300">
    <property type="entry name" value="P-loop containing nucleotide triphosphate hydrolases"/>
    <property type="match status" value="2"/>
</dbReference>
<feature type="domain" description="DNA2/NAM7 helicase-like C-terminal" evidence="20">
    <location>
        <begin position="121"/>
        <end position="312"/>
    </location>
</feature>
<proteinExistence type="inferred from homology"/>
<keyword evidence="21" id="KW-1185">Reference proteome</keyword>
<dbReference type="AlphaFoldDB" id="A0A915ITY5"/>
<keyword evidence="3" id="KW-0507">mRNA processing</keyword>
<feature type="domain" description="DNA2/NAM7 helicase helicase" evidence="19">
    <location>
        <begin position="22"/>
        <end position="112"/>
    </location>
</feature>
<comment type="subcellular location">
    <subcellularLocation>
        <location evidence="1">Nucleus</location>
        <location evidence="1">Nucleoplasm</location>
    </subcellularLocation>
</comment>
<reference evidence="22" key="1">
    <citation type="submission" date="2022-11" db="UniProtKB">
        <authorList>
            <consortium name="WormBaseParasite"/>
        </authorList>
    </citation>
    <scope>IDENTIFICATION</scope>
</reference>
<evidence type="ECO:0000256" key="7">
    <source>
        <dbReference type="ARBA" id="ARBA00022806"/>
    </source>
</evidence>
<evidence type="ECO:0000256" key="14">
    <source>
        <dbReference type="ARBA" id="ARBA00057313"/>
    </source>
</evidence>
<accession>A0A915ITY5</accession>
<dbReference type="OMA" id="KWNERSQ"/>
<evidence type="ECO:0000256" key="17">
    <source>
        <dbReference type="ARBA" id="ARBA00069875"/>
    </source>
</evidence>
<dbReference type="WBParaSite" id="nRc.2.0.1.t17311-RA">
    <property type="protein sequence ID" value="nRc.2.0.1.t17311-RA"/>
    <property type="gene ID" value="nRc.2.0.1.g17311"/>
</dbReference>
<sequence length="381" mass="44094">MGCWRHLTRIFKELDEFRAFELLRSGRDRTEYLLVKEAKIIAMTCTHAALRRRDLVELGFRYDNVLMEESAQILEIETFIPLLLQNPQDGRNRLKRWIMIGDHHQLPPVVKNMAFQKYSNMEQSLFTRLVRLGVPTVDLDMQGRARPSIASLYTWRYKKLGSLPHIDQTPEYKSANAGFAYDYQFINVEDFQGAGESTPTPYFYQNLAEAEYAVAIFMYMRLLGYPADKISIITTYNGQKHLLRDVVENRCSANPLFGKPKKITTVDKYQGQQNDFIILSLVRTVAVGHLRDVRRLIVALSRARLGLYVLGRLSLFKNCFELTPAFNILCKRPTKLIIFPKESYPTKRLLNSPDLPEEKVEIEDVSQMAHLVYEAASKRKS</sequence>
<keyword evidence="12" id="KW-0539">Nucleus</keyword>
<dbReference type="InterPro" id="IPR041677">
    <property type="entry name" value="DNA2/NAM7_AAA_11"/>
</dbReference>
<dbReference type="InterPro" id="IPR047187">
    <property type="entry name" value="SF1_C_Upf1"/>
</dbReference>
<keyword evidence="5" id="KW-0547">Nucleotide-binding</keyword>
<dbReference type="Pfam" id="PF13087">
    <property type="entry name" value="AAA_12"/>
    <property type="match status" value="1"/>
</dbReference>
<organism evidence="21 22">
    <name type="scientific">Romanomermis culicivorax</name>
    <name type="common">Nematode worm</name>
    <dbReference type="NCBI Taxonomy" id="13658"/>
    <lineage>
        <taxon>Eukaryota</taxon>
        <taxon>Metazoa</taxon>
        <taxon>Ecdysozoa</taxon>
        <taxon>Nematoda</taxon>
        <taxon>Enoplea</taxon>
        <taxon>Dorylaimia</taxon>
        <taxon>Mermithida</taxon>
        <taxon>Mermithoidea</taxon>
        <taxon>Mermithidae</taxon>
        <taxon>Romanomermis</taxon>
    </lineage>
</organism>
<comment type="subunit">
    <text evidence="16">Identified in the spliceosome C complex. Component of the XAB2 complex, a multimeric protein complex composed of XAB2, PRPF19, AQR, ZNF830, ISY1, and PPIE. Identified in a pentameric intron-binding (IB) complex composed of AQR, XAB2, ISY1, ZNF830 and PPIE that is incorporated into the spliceosome as a preassembled complex. The IB complex does not contain PRPF19. Within the spliceosome, interacts with SNRPA1, SF3B1, SF3B3, SF3A1 and SF3A2.</text>
</comment>
<protein>
    <recommendedName>
        <fullName evidence="17">RNA helicase aquarius</fullName>
        <ecNumber evidence="2">3.6.4.13</ecNumber>
    </recommendedName>
    <alternativeName>
        <fullName evidence="18">Intron-binding protein of 160 kDa</fullName>
    </alternativeName>
</protein>
<evidence type="ECO:0000313" key="22">
    <source>
        <dbReference type="WBParaSite" id="nRc.2.0.1.t17311-RA"/>
    </source>
</evidence>
<dbReference type="PANTHER" id="PTHR10887:SF5">
    <property type="entry name" value="RNA HELICASE AQUARIUS"/>
    <property type="match status" value="1"/>
</dbReference>